<evidence type="ECO:0000313" key="2">
    <source>
        <dbReference type="Proteomes" id="UP000263517"/>
    </source>
</evidence>
<protein>
    <submittedName>
        <fullName evidence="1">Uncharacterized protein</fullName>
    </submittedName>
</protein>
<comment type="caution">
    <text evidence="1">The sequence shown here is derived from an EMBL/GenBank/DDBJ whole genome shotgun (WGS) entry which is preliminary data.</text>
</comment>
<organism evidence="1 2">
    <name type="scientific">Alteromonas australica</name>
    <dbReference type="NCBI Taxonomy" id="589873"/>
    <lineage>
        <taxon>Bacteria</taxon>
        <taxon>Pseudomonadati</taxon>
        <taxon>Pseudomonadota</taxon>
        <taxon>Gammaproteobacteria</taxon>
        <taxon>Alteromonadales</taxon>
        <taxon>Alteromonadaceae</taxon>
        <taxon>Alteromonas/Salinimonas group</taxon>
        <taxon>Alteromonas</taxon>
    </lineage>
</organism>
<proteinExistence type="predicted"/>
<dbReference type="AlphaFoldDB" id="A0A350NYL3"/>
<gene>
    <name evidence="1" type="ORF">DCW74_00160</name>
</gene>
<reference evidence="1 2" key="1">
    <citation type="journal article" date="2018" name="Nat. Biotechnol.">
        <title>A standardized bacterial taxonomy based on genome phylogeny substantially revises the tree of life.</title>
        <authorList>
            <person name="Parks D.H."/>
            <person name="Chuvochina M."/>
            <person name="Waite D.W."/>
            <person name="Rinke C."/>
            <person name="Skarshewski A."/>
            <person name="Chaumeil P.A."/>
            <person name="Hugenholtz P."/>
        </authorList>
    </citation>
    <scope>NUCLEOTIDE SEQUENCE [LARGE SCALE GENOMIC DNA]</scope>
    <source>
        <strain evidence="1">UBA11978</strain>
    </source>
</reference>
<sequence length="125" mass="13221">MAYSDTINLVVGDTLPEVTVTLKDSNKAATGKTLDVEDPTTWDPIDLTGATVRMRIRAVGSSTVLSTLTMAVQSPATEGKASTNFPDGTLASSGVFEAEVEITFSGGGKQTVHDLLKLKIRDDFD</sequence>
<name>A0A350NYL3_9ALTE</name>
<accession>A0A350NYL3</accession>
<dbReference type="EMBL" id="DNAN01000007">
    <property type="protein sequence ID" value="HAW74130.1"/>
    <property type="molecule type" value="Genomic_DNA"/>
</dbReference>
<dbReference type="Proteomes" id="UP000263517">
    <property type="component" value="Unassembled WGS sequence"/>
</dbReference>
<evidence type="ECO:0000313" key="1">
    <source>
        <dbReference type="EMBL" id="HAW74130.1"/>
    </source>
</evidence>